<gene>
    <name evidence="2" type="ORF">V6N12_062307</name>
</gene>
<protein>
    <submittedName>
        <fullName evidence="2">Uncharacterized protein</fullName>
    </submittedName>
</protein>
<comment type="caution">
    <text evidence="2">The sequence shown here is derived from an EMBL/GenBank/DDBJ whole genome shotgun (WGS) entry which is preliminary data.</text>
</comment>
<proteinExistence type="predicted"/>
<keyword evidence="1" id="KW-1133">Transmembrane helix</keyword>
<keyword evidence="3" id="KW-1185">Reference proteome</keyword>
<organism evidence="2 3">
    <name type="scientific">Hibiscus sabdariffa</name>
    <name type="common">roselle</name>
    <dbReference type="NCBI Taxonomy" id="183260"/>
    <lineage>
        <taxon>Eukaryota</taxon>
        <taxon>Viridiplantae</taxon>
        <taxon>Streptophyta</taxon>
        <taxon>Embryophyta</taxon>
        <taxon>Tracheophyta</taxon>
        <taxon>Spermatophyta</taxon>
        <taxon>Magnoliopsida</taxon>
        <taxon>eudicotyledons</taxon>
        <taxon>Gunneridae</taxon>
        <taxon>Pentapetalae</taxon>
        <taxon>rosids</taxon>
        <taxon>malvids</taxon>
        <taxon>Malvales</taxon>
        <taxon>Malvaceae</taxon>
        <taxon>Malvoideae</taxon>
        <taxon>Hibiscus</taxon>
    </lineage>
</organism>
<accession>A0ABR2F8P4</accession>
<feature type="transmembrane region" description="Helical" evidence="1">
    <location>
        <begin position="12"/>
        <end position="32"/>
    </location>
</feature>
<sequence length="140" mass="14242">MKVGMGRGTASSVWCRLFLAGMGAGLVVGLVVEVWLGTGKTCGEAAGGEWATTGADGPASSWAAAGEWAGLVGGVGIATLMGVASAMSILRIYSFLDHPGFSVVYLSPGWVGTAARLHWADMMHGKARMPLSFLHAAASS</sequence>
<evidence type="ECO:0000313" key="2">
    <source>
        <dbReference type="EMBL" id="KAK8574617.1"/>
    </source>
</evidence>
<evidence type="ECO:0000313" key="3">
    <source>
        <dbReference type="Proteomes" id="UP001472677"/>
    </source>
</evidence>
<evidence type="ECO:0000256" key="1">
    <source>
        <dbReference type="SAM" id="Phobius"/>
    </source>
</evidence>
<feature type="transmembrane region" description="Helical" evidence="1">
    <location>
        <begin position="68"/>
        <end position="90"/>
    </location>
</feature>
<dbReference type="EMBL" id="JBBPBM010000007">
    <property type="protein sequence ID" value="KAK8574617.1"/>
    <property type="molecule type" value="Genomic_DNA"/>
</dbReference>
<dbReference type="Proteomes" id="UP001472677">
    <property type="component" value="Unassembled WGS sequence"/>
</dbReference>
<keyword evidence="1" id="KW-0472">Membrane</keyword>
<keyword evidence="1" id="KW-0812">Transmembrane</keyword>
<reference evidence="2 3" key="1">
    <citation type="journal article" date="2024" name="G3 (Bethesda)">
        <title>Genome assembly of Hibiscus sabdariffa L. provides insights into metabolisms of medicinal natural products.</title>
        <authorList>
            <person name="Kim T."/>
        </authorList>
    </citation>
    <scope>NUCLEOTIDE SEQUENCE [LARGE SCALE GENOMIC DNA]</scope>
    <source>
        <strain evidence="2">TK-2024</strain>
        <tissue evidence="2">Old leaves</tissue>
    </source>
</reference>
<name>A0ABR2F8P4_9ROSI</name>